<dbReference type="PANTHER" id="PTHR23157:SF25">
    <property type="entry name" value="GRIP AND COILED-COIL DOMAIN-CONTAINING PROTEIN 1"/>
    <property type="match status" value="1"/>
</dbReference>
<dbReference type="Gene3D" id="1.10.220.60">
    <property type="entry name" value="GRIP domain"/>
    <property type="match status" value="1"/>
</dbReference>
<evidence type="ECO:0000256" key="4">
    <source>
        <dbReference type="ARBA" id="ARBA00023054"/>
    </source>
</evidence>
<evidence type="ECO:0000313" key="9">
    <source>
        <dbReference type="EMBL" id="SVE72877.1"/>
    </source>
</evidence>
<feature type="coiled-coil region" evidence="6">
    <location>
        <begin position="361"/>
        <end position="517"/>
    </location>
</feature>
<evidence type="ECO:0000256" key="3">
    <source>
        <dbReference type="ARBA" id="ARBA00022490"/>
    </source>
</evidence>
<dbReference type="Pfam" id="PF01465">
    <property type="entry name" value="GRIP"/>
    <property type="match status" value="1"/>
</dbReference>
<dbReference type="EMBL" id="LR003258">
    <property type="protein sequence ID" value="SVE72877.1"/>
    <property type="molecule type" value="mRNA"/>
</dbReference>
<gene>
    <name evidence="9" type="primary">EOG090X04IO</name>
</gene>
<evidence type="ECO:0000256" key="5">
    <source>
        <dbReference type="ARBA" id="ARBA00023136"/>
    </source>
</evidence>
<dbReference type="PROSITE" id="PS50913">
    <property type="entry name" value="GRIP"/>
    <property type="match status" value="1"/>
</dbReference>
<sequence>MERLTKKEKEYKEVIEQQKEQLGRYEKKLRDVVQAYKGIQKEKEALEASLKVLAEAKNSSDGNPISRDQDEVLPKNVDPTSTDQEETSKDVQVTFEERDNVKLLKAQLITLSESLATITAEKSRSEANFQQDRKRLLQEKEILEKSVAAAYNQSEISSQSFKQQLSELKTNLSLEKAERSRESTNNQVILRELQKTIAEERQKRESLELELNSKARLSQANNLTSNQLEVAERKLRDLSNELESTKMKLLTAEQKLQQPSSHLVQLQNEMADLKIQHRLAIQQEQHNAAEAKEEARQLAEAHEKRVASLEARLAEFSERIGSYDRLRQQDLTQLSKLKEQLNTIQMKPNPPSNHNEEEFDVEKLIDKITSLKNRLLEVSRRSNATINLHALFELENVDSTSESHEACQLELQQLKQELEWYKREEKHGSRKAASVPSHTEEEINQMRVQIQFLRSEMEHIEQEHKDSLRSIQESWAKERNSWKDETGQMERSCRARVADMEQQLQKQRERSLTLLQEKDEELTSLRELLNMKSSAPLSPPPVVQSKASDSNDEWPESLAPLASMTLGASASGGQILHYVEELARKEGEIQGLRRSKNQLEASLREMQMAFVTTEHKMAEQKQHLHEELARLERNQSREGANLEYLKNVLLEFFLRSDPSSQSHMFNAIAACLHFSPKEIQRVRLQHPKWKLTPVSPSTSDSLL</sequence>
<feature type="coiled-coil region" evidence="6">
    <location>
        <begin position="190"/>
        <end position="319"/>
    </location>
</feature>
<feature type="coiled-coil region" evidence="6">
    <location>
        <begin position="582"/>
        <end position="634"/>
    </location>
</feature>
<feature type="region of interest" description="Disordered" evidence="7">
    <location>
        <begin position="531"/>
        <end position="555"/>
    </location>
</feature>
<name>A0A4Y7LTU1_9CRUS</name>
<dbReference type="InterPro" id="IPR051952">
    <property type="entry name" value="Golgi-autophagy_related"/>
</dbReference>
<evidence type="ECO:0000256" key="6">
    <source>
        <dbReference type="SAM" id="Coils"/>
    </source>
</evidence>
<evidence type="ECO:0000256" key="1">
    <source>
        <dbReference type="ARBA" id="ARBA00004184"/>
    </source>
</evidence>
<accession>A0A4Y7LTU1</accession>
<proteinExistence type="evidence at transcript level"/>
<feature type="region of interest" description="Disordered" evidence="7">
    <location>
        <begin position="55"/>
        <end position="93"/>
    </location>
</feature>
<dbReference type="AlphaFoldDB" id="A0A4Y7LTU1"/>
<reference evidence="9" key="1">
    <citation type="submission" date="2018-08" db="EMBL/GenBank/DDBJ databases">
        <authorList>
            <person name="Cornetti L."/>
        </authorList>
    </citation>
    <scope>NUCLEOTIDE SEQUENCE</scope>
    <source>
        <strain evidence="9">OM-SAIQ-clone2</strain>
    </source>
</reference>
<feature type="domain" description="GRIP" evidence="8">
    <location>
        <begin position="635"/>
        <end position="685"/>
    </location>
</feature>
<dbReference type="GO" id="GO:0005794">
    <property type="term" value="C:Golgi apparatus"/>
    <property type="evidence" value="ECO:0007669"/>
    <property type="project" value="TreeGrafter"/>
</dbReference>
<feature type="coiled-coil region" evidence="6">
    <location>
        <begin position="120"/>
        <end position="153"/>
    </location>
</feature>
<keyword evidence="3" id="KW-0963">Cytoplasm</keyword>
<dbReference type="FunFam" id="1.10.220.60:FF:000008">
    <property type="entry name" value="GRIP domain containing protein"/>
    <property type="match status" value="1"/>
</dbReference>
<dbReference type="SMART" id="SM00755">
    <property type="entry name" value="Grip"/>
    <property type="match status" value="1"/>
</dbReference>
<dbReference type="InterPro" id="IPR000237">
    <property type="entry name" value="GRIP_dom"/>
</dbReference>
<evidence type="ECO:0000259" key="8">
    <source>
        <dbReference type="PROSITE" id="PS50913"/>
    </source>
</evidence>
<comment type="subcellular location">
    <subcellularLocation>
        <location evidence="2">Cytoplasm</location>
    </subcellularLocation>
    <subcellularLocation>
        <location evidence="1">Endomembrane system</location>
        <topology evidence="1">Peripheral membrane protein</topology>
    </subcellularLocation>
</comment>
<keyword evidence="4 6" id="KW-0175">Coiled coil</keyword>
<dbReference type="PANTHER" id="PTHR23157">
    <property type="entry name" value="GRIP AND COILED-COIL DOMAIN-CONTAINING PROTEIN 1"/>
    <property type="match status" value="1"/>
</dbReference>
<keyword evidence="5" id="KW-0472">Membrane</keyword>
<protein>
    <submittedName>
        <fullName evidence="9">EOG090X04IO</fullName>
    </submittedName>
</protein>
<evidence type="ECO:0000256" key="7">
    <source>
        <dbReference type="SAM" id="MobiDB-lite"/>
    </source>
</evidence>
<organism evidence="9">
    <name type="scientific">Ceriodaphnia reticulata</name>
    <dbReference type="NCBI Taxonomy" id="302197"/>
    <lineage>
        <taxon>Eukaryota</taxon>
        <taxon>Metazoa</taxon>
        <taxon>Ecdysozoa</taxon>
        <taxon>Arthropoda</taxon>
        <taxon>Crustacea</taxon>
        <taxon>Branchiopoda</taxon>
        <taxon>Diplostraca</taxon>
        <taxon>Cladocera</taxon>
        <taxon>Anomopoda</taxon>
        <taxon>Daphniidae</taxon>
        <taxon>Ceriodaphnia</taxon>
    </lineage>
</organism>
<evidence type="ECO:0000256" key="2">
    <source>
        <dbReference type="ARBA" id="ARBA00004496"/>
    </source>
</evidence>